<dbReference type="PANTHER" id="PTHR43877">
    <property type="entry name" value="AMINOALKYLPHOSPHONATE N-ACETYLTRANSFERASE-RELATED-RELATED"/>
    <property type="match status" value="1"/>
</dbReference>
<sequence>MRKEPGLPVATVRGCADHLREWSRLRAALWPSHSSGYHADELDTMIARNSDEMFGIVAPLPDGVLAGFAEACLRHDYVNGCSSSPVLFLEGIYVEPAYRRQGIGRALFDAVRSAGKALGCVEFASDASIDNIESHLFHRALGFEEAERVVFFRQSL</sequence>
<keyword evidence="6 9" id="KW-0012">Acyltransferase</keyword>
<evidence type="ECO:0000256" key="10">
    <source>
        <dbReference type="PIRSR" id="PIRSR000452-1"/>
    </source>
</evidence>
<dbReference type="SMR" id="K0PYR4"/>
<dbReference type="SUPFAM" id="SSF55729">
    <property type="entry name" value="Acyl-CoA N-acyltransferases (Nat)"/>
    <property type="match status" value="1"/>
</dbReference>
<dbReference type="InterPro" id="IPR016181">
    <property type="entry name" value="Acyl_CoA_acyltransferase"/>
</dbReference>
<feature type="binding site" evidence="10">
    <location>
        <position position="131"/>
    </location>
    <ligand>
        <name>acetyl-CoA</name>
        <dbReference type="ChEBI" id="CHEBI:57288"/>
    </ligand>
</feature>
<dbReference type="InterPro" id="IPR050832">
    <property type="entry name" value="Bact_Acetyltransf"/>
</dbReference>
<gene>
    <name evidence="12" type="ORF">BN77_3951</name>
</gene>
<dbReference type="CDD" id="cd04301">
    <property type="entry name" value="NAT_SF"/>
    <property type="match status" value="1"/>
</dbReference>
<feature type="binding site" evidence="10">
    <location>
        <position position="33"/>
    </location>
    <ligand>
        <name>substrate</name>
    </ligand>
</feature>
<name>K0PYR4_9HYPH</name>
<proteinExistence type="predicted"/>
<evidence type="ECO:0000256" key="8">
    <source>
        <dbReference type="ARBA" id="ARBA00048923"/>
    </source>
</evidence>
<dbReference type="InterPro" id="IPR000182">
    <property type="entry name" value="GNAT_dom"/>
</dbReference>
<feature type="binding site" evidence="10">
    <location>
        <begin position="92"/>
        <end position="94"/>
    </location>
    <ligand>
        <name>acetyl-CoA</name>
        <dbReference type="ChEBI" id="CHEBI:57288"/>
    </ligand>
</feature>
<evidence type="ECO:0000256" key="5">
    <source>
        <dbReference type="ARBA" id="ARBA00023251"/>
    </source>
</evidence>
<dbReference type="STRING" id="1211777.BN77_3951"/>
<feature type="binding site" evidence="10">
    <location>
        <position position="90"/>
    </location>
    <ligand>
        <name>substrate</name>
    </ligand>
</feature>
<feature type="binding site" evidence="10">
    <location>
        <position position="126"/>
    </location>
    <ligand>
        <name>substrate</name>
    </ligand>
</feature>
<evidence type="ECO:0000256" key="1">
    <source>
        <dbReference type="ARBA" id="ARBA00011738"/>
    </source>
</evidence>
<keyword evidence="4 9" id="KW-0808">Transferase</keyword>
<dbReference type="PIRSF" id="PIRSF000452">
    <property type="entry name" value="6-N-acetyltransf"/>
    <property type="match status" value="1"/>
</dbReference>
<dbReference type="eggNOG" id="COG0456">
    <property type="taxonomic scope" value="Bacteria"/>
</dbReference>
<evidence type="ECO:0000256" key="9">
    <source>
        <dbReference type="PIRNR" id="PIRNR000452"/>
    </source>
</evidence>
<feature type="binding site" evidence="10">
    <location>
        <begin position="100"/>
        <end position="105"/>
    </location>
    <ligand>
        <name>acetyl-CoA</name>
        <dbReference type="ChEBI" id="CHEBI:57288"/>
    </ligand>
</feature>
<feature type="binding site" evidence="10">
    <location>
        <position position="77"/>
    </location>
    <ligand>
        <name>substrate</name>
    </ligand>
</feature>
<comment type="subunit">
    <text evidence="1 9">Homodimer.</text>
</comment>
<evidence type="ECO:0000256" key="4">
    <source>
        <dbReference type="ARBA" id="ARBA00022679"/>
    </source>
</evidence>
<protein>
    <recommendedName>
        <fullName evidence="3 9">Aminoglycoside N(6')-acetyltransferase type 1</fullName>
        <ecNumber evidence="2 9">2.3.1.82</ecNumber>
    </recommendedName>
    <alternativeName>
        <fullName evidence="7 9">Aminoglycoside resistance protein</fullName>
    </alternativeName>
</protein>
<evidence type="ECO:0000313" key="13">
    <source>
        <dbReference type="Proteomes" id="UP000009319"/>
    </source>
</evidence>
<dbReference type="Proteomes" id="UP000009319">
    <property type="component" value="Unassembled WGS sequence"/>
</dbReference>
<dbReference type="Gene3D" id="3.40.630.30">
    <property type="match status" value="1"/>
</dbReference>
<dbReference type="PROSITE" id="PS51186">
    <property type="entry name" value="GNAT"/>
    <property type="match status" value="1"/>
</dbReference>
<feature type="binding site" evidence="10">
    <location>
        <position position="30"/>
    </location>
    <ligand>
        <name>substrate</name>
    </ligand>
</feature>
<dbReference type="AlphaFoldDB" id="K0PYR4"/>
<dbReference type="InterPro" id="IPR024170">
    <property type="entry name" value="Aminoglycoside_N6-AcTrfrase"/>
</dbReference>
<feature type="binding site" evidence="10">
    <location>
        <position position="147"/>
    </location>
    <ligand>
        <name>substrate</name>
    </ligand>
</feature>
<keyword evidence="5 9" id="KW-0046">Antibiotic resistance</keyword>
<dbReference type="GO" id="GO:0047663">
    <property type="term" value="F:aminoglycoside 6'-N-acetyltransferase activity"/>
    <property type="evidence" value="ECO:0007669"/>
    <property type="project" value="UniProtKB-EC"/>
</dbReference>
<feature type="domain" description="N-acetyltransferase" evidence="11">
    <location>
        <begin position="10"/>
        <end position="156"/>
    </location>
</feature>
<dbReference type="RefSeq" id="WP_007534633.1">
    <property type="nucleotide sequence ID" value="NZ_HF536772.1"/>
</dbReference>
<evidence type="ECO:0000313" key="12">
    <source>
        <dbReference type="EMBL" id="CCM76910.1"/>
    </source>
</evidence>
<dbReference type="EC" id="2.3.1.82" evidence="2 9"/>
<evidence type="ECO:0000256" key="3">
    <source>
        <dbReference type="ARBA" id="ARBA00017677"/>
    </source>
</evidence>
<evidence type="ECO:0000259" key="11">
    <source>
        <dbReference type="PROSITE" id="PS51186"/>
    </source>
</evidence>
<dbReference type="EMBL" id="CANI01000028">
    <property type="protein sequence ID" value="CCM76910.1"/>
    <property type="molecule type" value="Genomic_DNA"/>
</dbReference>
<evidence type="ECO:0000256" key="7">
    <source>
        <dbReference type="ARBA" id="ARBA00029660"/>
    </source>
</evidence>
<comment type="function">
    <text evidence="9">Catalyzes the transfer of an acetyl group from acetyl-CoA to the 6'-amino group of aminoglycoside molecules conferring resistance to antibiotics containing the purpurosamine ring.</text>
</comment>
<comment type="catalytic activity">
    <reaction evidence="8 9">
        <text>kanamycin B + acetyl-CoA = N(6')-acetylkanamycin B + CoA + H(+)</text>
        <dbReference type="Rhea" id="RHEA:16449"/>
        <dbReference type="ChEBI" id="CHEBI:15378"/>
        <dbReference type="ChEBI" id="CHEBI:57287"/>
        <dbReference type="ChEBI" id="CHEBI:57288"/>
        <dbReference type="ChEBI" id="CHEBI:58390"/>
        <dbReference type="ChEBI" id="CHEBI:58549"/>
        <dbReference type="EC" id="2.3.1.82"/>
    </reaction>
</comment>
<dbReference type="HOGENOM" id="CLU_127011_0_0_5"/>
<keyword evidence="13" id="KW-1185">Reference proteome</keyword>
<evidence type="ECO:0000256" key="6">
    <source>
        <dbReference type="ARBA" id="ARBA00023315"/>
    </source>
</evidence>
<dbReference type="NCBIfam" id="NF043067">
    <property type="entry name" value="AAC_6p_group_E"/>
    <property type="match status" value="1"/>
</dbReference>
<dbReference type="GO" id="GO:0046677">
    <property type="term" value="P:response to antibiotic"/>
    <property type="evidence" value="ECO:0007669"/>
    <property type="project" value="UniProtKB-KW"/>
</dbReference>
<organism evidence="12 13">
    <name type="scientific">Rhizobium mesoamericanum STM3625</name>
    <dbReference type="NCBI Taxonomy" id="1211777"/>
    <lineage>
        <taxon>Bacteria</taxon>
        <taxon>Pseudomonadati</taxon>
        <taxon>Pseudomonadota</taxon>
        <taxon>Alphaproteobacteria</taxon>
        <taxon>Hyphomicrobiales</taxon>
        <taxon>Rhizobiaceae</taxon>
        <taxon>Rhizobium/Agrobacterium group</taxon>
        <taxon>Rhizobium</taxon>
    </lineage>
</organism>
<dbReference type="Pfam" id="PF00583">
    <property type="entry name" value="Acetyltransf_1"/>
    <property type="match status" value="1"/>
</dbReference>
<accession>K0PYR4</accession>
<comment type="caution">
    <text evidence="12">The sequence shown here is derived from an EMBL/GenBank/DDBJ whole genome shotgun (WGS) entry which is preliminary data.</text>
</comment>
<evidence type="ECO:0000256" key="2">
    <source>
        <dbReference type="ARBA" id="ARBA00012888"/>
    </source>
</evidence>
<reference evidence="12 13" key="1">
    <citation type="journal article" date="2013" name="Genome Announc.">
        <title>Draft Genome Sequence of Rhizobium mesoamericanum STM3625, a Nitrogen-Fixing Symbiont of Mimosa pudica Isolated in French Guiana (South America).</title>
        <authorList>
            <person name="Moulin L."/>
            <person name="Mornico D."/>
            <person name="Melkonian R."/>
            <person name="Klonowska A."/>
        </authorList>
    </citation>
    <scope>NUCLEOTIDE SEQUENCE [LARGE SCALE GENOMIC DNA]</scope>
    <source>
        <strain evidence="12 13">STM3625</strain>
    </source>
</reference>